<organism evidence="2 3">
    <name type="scientific">Cryoendolithus antarcticus</name>
    <dbReference type="NCBI Taxonomy" id="1507870"/>
    <lineage>
        <taxon>Eukaryota</taxon>
        <taxon>Fungi</taxon>
        <taxon>Dikarya</taxon>
        <taxon>Ascomycota</taxon>
        <taxon>Pezizomycotina</taxon>
        <taxon>Dothideomycetes</taxon>
        <taxon>Dothideomycetidae</taxon>
        <taxon>Cladosporiales</taxon>
        <taxon>Cladosporiaceae</taxon>
        <taxon>Cryoendolithus</taxon>
    </lineage>
</organism>
<dbReference type="EMBL" id="NAJO01000056">
    <property type="protein sequence ID" value="OQN97247.1"/>
    <property type="molecule type" value="Genomic_DNA"/>
</dbReference>
<feature type="region of interest" description="Disordered" evidence="1">
    <location>
        <begin position="34"/>
        <end position="54"/>
    </location>
</feature>
<dbReference type="OrthoDB" id="3865023at2759"/>
<accession>A0A1V8SDY8</accession>
<dbReference type="InParanoid" id="A0A1V8SDY8"/>
<protein>
    <submittedName>
        <fullName evidence="2">Uncharacterized protein</fullName>
    </submittedName>
</protein>
<feature type="region of interest" description="Disordered" evidence="1">
    <location>
        <begin position="71"/>
        <end position="169"/>
    </location>
</feature>
<keyword evidence="3" id="KW-1185">Reference proteome</keyword>
<proteinExistence type="predicted"/>
<reference evidence="3" key="1">
    <citation type="submission" date="2017-03" db="EMBL/GenBank/DDBJ databases">
        <title>Genomes of endolithic fungi from Antarctica.</title>
        <authorList>
            <person name="Coleine C."/>
            <person name="Masonjones S."/>
            <person name="Stajich J.E."/>
        </authorList>
    </citation>
    <scope>NUCLEOTIDE SEQUENCE [LARGE SCALE GENOMIC DNA]</scope>
    <source>
        <strain evidence="3">CCFEE 5527</strain>
    </source>
</reference>
<feature type="compositionally biased region" description="Basic and acidic residues" evidence="1">
    <location>
        <begin position="93"/>
        <end position="103"/>
    </location>
</feature>
<feature type="compositionally biased region" description="Basic and acidic residues" evidence="1">
    <location>
        <begin position="71"/>
        <end position="85"/>
    </location>
</feature>
<feature type="compositionally biased region" description="Polar residues" evidence="1">
    <location>
        <begin position="152"/>
        <end position="162"/>
    </location>
</feature>
<name>A0A1V8SDY8_9PEZI</name>
<feature type="compositionally biased region" description="Polar residues" evidence="1">
    <location>
        <begin position="44"/>
        <end position="53"/>
    </location>
</feature>
<feature type="region of interest" description="Disordered" evidence="1">
    <location>
        <begin position="407"/>
        <end position="433"/>
    </location>
</feature>
<evidence type="ECO:0000313" key="2">
    <source>
        <dbReference type="EMBL" id="OQN97247.1"/>
    </source>
</evidence>
<dbReference type="Proteomes" id="UP000192596">
    <property type="component" value="Unassembled WGS sequence"/>
</dbReference>
<comment type="caution">
    <text evidence="2">The sequence shown here is derived from an EMBL/GenBank/DDBJ whole genome shotgun (WGS) entry which is preliminary data.</text>
</comment>
<sequence>MAIDPPQKSKAAAAAHAADSIADGYVMVAKTKGTNDATADKSATKQTTVSSTLPHGDDLINFAHLSINDNNRGHGWGDEPGRSGSEESVEAGNVDHVHDRDGDDGSGLPAAETMPGTWDDKTATPEADTQAASQHAANPLPSWGGESITADAASSSSLQPSANLDHLNAHKTPGQRLADTFASLPPLLFNCHPDSAHASFRMFVTNFIKSGKGVDLATQCDTTYVRSQIVGIAFEVVHKFGAQLWPQFAEEEKLDTVFGHLENYLEALLRYNNGRSAADISYDRKITDICRNPLPYLDSDEQEADQDEVLRGYDPHNALEDAFYTLCAFPLAKLGCEKHFKAVGMKWNLKHAKKLDEHTPHIAIAFVEEYHKHVWREDDAAALSHLLPLLEEYLRILFRVPADSTPAANLDASKTDSSATSGPSTGGTGPTQKEKTTIWLNAMSSAMLHQPIIPPHLRKDAPEVAADAAPASPPAPKIDMPGDQIGLMCTAPECEAREGHYVFRTGRLLREHLETKHEFDEDLAREYTGKVAILSSHEIKMIDPVLSQSQPVRGMWMWNTASLFNNPEQIGVFRTEAKRINITDVYVYIAPTWWLTRGSEIADLTSALHVGGTRVWALDGDADYIDVPTATATLKQSIYDLVAFNENADPDAQFYGYQGGRFHNGIAESRLDADQQLSRDTLLRKWIDTLSWASRSVRTNGMQFGAALPFWLHDYEGESLTVPSTPSADRVSVMNLLMPILDEYVVMSYDTDSAIAASRVVQQAAYASQRLQEGQSMPRVLGAVEVGTGVGSGVSYGDTPGKGSKAVVLRDIESITQSLRLYPAFRGMAIHHWQAWNELAS</sequence>
<evidence type="ECO:0000256" key="1">
    <source>
        <dbReference type="SAM" id="MobiDB-lite"/>
    </source>
</evidence>
<gene>
    <name evidence="2" type="ORF">B0A48_16789</name>
</gene>
<dbReference type="AlphaFoldDB" id="A0A1V8SDY8"/>
<evidence type="ECO:0000313" key="3">
    <source>
        <dbReference type="Proteomes" id="UP000192596"/>
    </source>
</evidence>